<proteinExistence type="predicted"/>
<dbReference type="Proteomes" id="UP001308005">
    <property type="component" value="Unassembled WGS sequence"/>
</dbReference>
<evidence type="ECO:0000313" key="2">
    <source>
        <dbReference type="Proteomes" id="UP001308005"/>
    </source>
</evidence>
<reference evidence="2" key="1">
    <citation type="submission" date="2023-07" db="EMBL/GenBank/DDBJ databases">
        <title>The carbon used by Thiothrix.</title>
        <authorList>
            <person name="Chen L."/>
        </authorList>
    </citation>
    <scope>NUCLEOTIDE SEQUENCE [LARGE SCALE GENOMIC DNA]</scope>
</reference>
<gene>
    <name evidence="1" type="ORF">VSS37_05900</name>
</gene>
<dbReference type="RefSeq" id="WP_324693845.1">
    <property type="nucleotide sequence ID" value="NZ_JAYMYJ010000045.1"/>
</dbReference>
<reference evidence="1 2" key="2">
    <citation type="submission" date="2024-01" db="EMBL/GenBank/DDBJ databases">
        <authorList>
            <person name="Xie X."/>
        </authorList>
    </citation>
    <scope>NUCLEOTIDE SEQUENCE [LARGE SCALE GENOMIC DNA]</scope>
    <source>
        <strain evidence="1">SCUT-1</strain>
    </source>
</reference>
<evidence type="ECO:0000313" key="1">
    <source>
        <dbReference type="EMBL" id="MEB4590505.1"/>
    </source>
</evidence>
<organism evidence="1 2">
    <name type="scientific">Candidatus Thiothrix phosphatis</name>
    <dbReference type="NCBI Taxonomy" id="3112415"/>
    <lineage>
        <taxon>Bacteria</taxon>
        <taxon>Pseudomonadati</taxon>
        <taxon>Pseudomonadota</taxon>
        <taxon>Gammaproteobacteria</taxon>
        <taxon>Thiotrichales</taxon>
        <taxon>Thiotrichaceae</taxon>
        <taxon>Thiothrix</taxon>
    </lineage>
</organism>
<dbReference type="EMBL" id="JAYMYJ010000045">
    <property type="protein sequence ID" value="MEB4590505.1"/>
    <property type="molecule type" value="Genomic_DNA"/>
</dbReference>
<sequence>MRTDINNALQAIVTGNSGSSPPSTFYKHQTFIDEMEGIEYRRNQANSASFPIARVSGSVIQTVTANTVLTAADACKIIVMGVGCATLTLPSAAAVGAEWYVDVLAQSAAVQQMIVSPSGNINGFGLTIYQPFGTSVRLISTGSAWVCVGDFLRGGYWAGTISSTTITAENTETQCALAVSGTVTIPATVSSNKWTCPVSGVWDIYAAMAGNFTTSATNYGVVRLIAKVNATQVADDVRNYPTQNFTINGSAQFTACGIPLKAGDLIDFYAFKYSGAAAAGWTTPAGKVRFALR</sequence>
<name>A0ABU6CUJ6_9GAMM</name>
<protein>
    <submittedName>
        <fullName evidence="1">Uncharacterized protein</fullName>
    </submittedName>
</protein>
<comment type="caution">
    <text evidence="1">The sequence shown here is derived from an EMBL/GenBank/DDBJ whole genome shotgun (WGS) entry which is preliminary data.</text>
</comment>
<accession>A0ABU6CUJ6</accession>
<keyword evidence="2" id="KW-1185">Reference proteome</keyword>